<reference evidence="1 2" key="1">
    <citation type="submission" date="2017-02" db="EMBL/GenBank/DDBJ databases">
        <title>Complete genome sequences of Mycobacterium kansasii strains isolated from rhesus macaques.</title>
        <authorList>
            <person name="Panda A."/>
            <person name="Nagaraj S."/>
            <person name="Zhao X."/>
            <person name="Tettelin H."/>
            <person name="Detolla L.J."/>
        </authorList>
    </citation>
    <scope>NUCLEOTIDE SEQUENCE [LARGE SCALE GENOMIC DNA]</scope>
    <source>
        <strain evidence="1 2">11-3813</strain>
    </source>
</reference>
<organism evidence="1 2">
    <name type="scientific">Mycobacterium kansasii</name>
    <dbReference type="NCBI Taxonomy" id="1768"/>
    <lineage>
        <taxon>Bacteria</taxon>
        <taxon>Bacillati</taxon>
        <taxon>Actinomycetota</taxon>
        <taxon>Actinomycetes</taxon>
        <taxon>Mycobacteriales</taxon>
        <taxon>Mycobacteriaceae</taxon>
        <taxon>Mycobacterium</taxon>
    </lineage>
</organism>
<dbReference type="Proteomes" id="UP000189229">
    <property type="component" value="Unassembled WGS sequence"/>
</dbReference>
<dbReference type="AlphaFoldDB" id="A0A1V3XS29"/>
<gene>
    <name evidence="1" type="ORF">BZL30_1441</name>
</gene>
<evidence type="ECO:0000313" key="2">
    <source>
        <dbReference type="Proteomes" id="UP000189229"/>
    </source>
</evidence>
<dbReference type="EMBL" id="MVBM01000001">
    <property type="protein sequence ID" value="OOK81586.1"/>
    <property type="molecule type" value="Genomic_DNA"/>
</dbReference>
<evidence type="ECO:0000313" key="1">
    <source>
        <dbReference type="EMBL" id="OOK81586.1"/>
    </source>
</evidence>
<protein>
    <submittedName>
        <fullName evidence="1">Uncharacterized protein</fullName>
    </submittedName>
</protein>
<proteinExistence type="predicted"/>
<sequence>MSPEDKAVTQLRWLTTFPRCGAVTTFVSGAASRLTGH</sequence>
<name>A0A1V3XS29_MYCKA</name>
<accession>A0A1V3XS29</accession>
<comment type="caution">
    <text evidence="1">The sequence shown here is derived from an EMBL/GenBank/DDBJ whole genome shotgun (WGS) entry which is preliminary data.</text>
</comment>